<reference evidence="2 3" key="1">
    <citation type="journal article" date="2024" name="Commun. Biol.">
        <title>Comparative genomic analysis of thermophilic fungi reveals convergent evolutionary adaptations and gene losses.</title>
        <authorList>
            <person name="Steindorff A.S."/>
            <person name="Aguilar-Pontes M.V."/>
            <person name="Robinson A.J."/>
            <person name="Andreopoulos B."/>
            <person name="LaButti K."/>
            <person name="Kuo A."/>
            <person name="Mondo S."/>
            <person name="Riley R."/>
            <person name="Otillar R."/>
            <person name="Haridas S."/>
            <person name="Lipzen A."/>
            <person name="Grimwood J."/>
            <person name="Schmutz J."/>
            <person name="Clum A."/>
            <person name="Reid I.D."/>
            <person name="Moisan M.C."/>
            <person name="Butler G."/>
            <person name="Nguyen T.T.M."/>
            <person name="Dewar K."/>
            <person name="Conant G."/>
            <person name="Drula E."/>
            <person name="Henrissat B."/>
            <person name="Hansel C."/>
            <person name="Singer S."/>
            <person name="Hutchinson M.I."/>
            <person name="de Vries R.P."/>
            <person name="Natvig D.O."/>
            <person name="Powell A.J."/>
            <person name="Tsang A."/>
            <person name="Grigoriev I.V."/>
        </authorList>
    </citation>
    <scope>NUCLEOTIDE SEQUENCE [LARGE SCALE GENOMIC DNA]</scope>
    <source>
        <strain evidence="2 3">ATCC 24622</strain>
    </source>
</reference>
<feature type="region of interest" description="Disordered" evidence="1">
    <location>
        <begin position="24"/>
        <end position="48"/>
    </location>
</feature>
<gene>
    <name evidence="2" type="ORF">VTK73DRAFT_5408</name>
</gene>
<keyword evidence="3" id="KW-1185">Reference proteome</keyword>
<comment type="caution">
    <text evidence="2">The sequence shown here is derived from an EMBL/GenBank/DDBJ whole genome shotgun (WGS) entry which is preliminary data.</text>
</comment>
<feature type="compositionally biased region" description="Basic and acidic residues" evidence="1">
    <location>
        <begin position="34"/>
        <end position="44"/>
    </location>
</feature>
<name>A0ABR3V209_9PEZI</name>
<evidence type="ECO:0000313" key="2">
    <source>
        <dbReference type="EMBL" id="KAL1835797.1"/>
    </source>
</evidence>
<organism evidence="2 3">
    <name type="scientific">Phialemonium thermophilum</name>
    <dbReference type="NCBI Taxonomy" id="223376"/>
    <lineage>
        <taxon>Eukaryota</taxon>
        <taxon>Fungi</taxon>
        <taxon>Dikarya</taxon>
        <taxon>Ascomycota</taxon>
        <taxon>Pezizomycotina</taxon>
        <taxon>Sordariomycetes</taxon>
        <taxon>Sordariomycetidae</taxon>
        <taxon>Cephalothecales</taxon>
        <taxon>Cephalothecaceae</taxon>
        <taxon>Phialemonium</taxon>
    </lineage>
</organism>
<evidence type="ECO:0000256" key="1">
    <source>
        <dbReference type="SAM" id="MobiDB-lite"/>
    </source>
</evidence>
<sequence length="208" mass="23815">MRVRRECENCGSLFHAGKACPQCGSTKYKRRPPKRTEAEREESRKKRAALLKAQAENAPIVPDWNPSAADRKAVLRRPAKTGGQDLVYKKPRQRVRRTCCQCQRLFVAHNKTCPGCQHVRCTDCPREPAKKDKYPFGYPGDEWGARSIPHFECPQCQTIFQAKGGEGTDCPQCRHENCPRVKPRKFEPEPDPEVWKSVQAKLEELKLD</sequence>
<dbReference type="Proteomes" id="UP001586593">
    <property type="component" value="Unassembled WGS sequence"/>
</dbReference>
<dbReference type="EMBL" id="JAZHXJ010003001">
    <property type="protein sequence ID" value="KAL1835797.1"/>
    <property type="molecule type" value="Genomic_DNA"/>
</dbReference>
<protein>
    <submittedName>
        <fullName evidence="2">Uncharacterized protein</fullName>
    </submittedName>
</protein>
<accession>A0ABR3V209</accession>
<proteinExistence type="predicted"/>
<evidence type="ECO:0000313" key="3">
    <source>
        <dbReference type="Proteomes" id="UP001586593"/>
    </source>
</evidence>